<feature type="domain" description="Dystroglycan-type cadherin-like" evidence="4">
    <location>
        <begin position="129"/>
        <end position="231"/>
    </location>
</feature>
<reference evidence="5" key="2">
    <citation type="submission" date="2023-01" db="EMBL/GenBank/DDBJ databases">
        <authorList>
            <person name="Petersen C."/>
        </authorList>
    </citation>
    <scope>NUCLEOTIDE SEQUENCE</scope>
    <source>
        <strain evidence="5">IBT 12815</strain>
    </source>
</reference>
<evidence type="ECO:0000256" key="3">
    <source>
        <dbReference type="SAM" id="SignalP"/>
    </source>
</evidence>
<feature type="compositionally biased region" description="Low complexity" evidence="1">
    <location>
        <begin position="551"/>
        <end position="566"/>
    </location>
</feature>
<evidence type="ECO:0000313" key="5">
    <source>
        <dbReference type="EMBL" id="KAJ5589445.1"/>
    </source>
</evidence>
<dbReference type="EMBL" id="JAQJAE010000006">
    <property type="protein sequence ID" value="KAJ5589445.1"/>
    <property type="molecule type" value="Genomic_DNA"/>
</dbReference>
<evidence type="ECO:0000313" key="6">
    <source>
        <dbReference type="Proteomes" id="UP001213799"/>
    </source>
</evidence>
<gene>
    <name evidence="5" type="ORF">N7537_012123</name>
</gene>
<dbReference type="Proteomes" id="UP001213799">
    <property type="component" value="Unassembled WGS sequence"/>
</dbReference>
<keyword evidence="6" id="KW-1185">Reference proteome</keyword>
<feature type="domain" description="Dystroglycan-type cadherin-like" evidence="4">
    <location>
        <begin position="21"/>
        <end position="116"/>
    </location>
</feature>
<keyword evidence="2" id="KW-1133">Transmembrane helix</keyword>
<dbReference type="GO" id="GO:0016020">
    <property type="term" value="C:membrane"/>
    <property type="evidence" value="ECO:0007669"/>
    <property type="project" value="InterPro"/>
</dbReference>
<keyword evidence="2" id="KW-0812">Transmembrane</keyword>
<dbReference type="InterPro" id="IPR006644">
    <property type="entry name" value="Cadg"/>
</dbReference>
<comment type="caution">
    <text evidence="5">The sequence shown here is derived from an EMBL/GenBank/DDBJ whole genome shotgun (WGS) entry which is preliminary data.</text>
</comment>
<feature type="compositionally biased region" description="Polar residues" evidence="1">
    <location>
        <begin position="596"/>
        <end position="616"/>
    </location>
</feature>
<dbReference type="Pfam" id="PF05345">
    <property type="entry name" value="He_PIG"/>
    <property type="match status" value="3"/>
</dbReference>
<evidence type="ECO:0000256" key="1">
    <source>
        <dbReference type="SAM" id="MobiDB-lite"/>
    </source>
</evidence>
<dbReference type="GO" id="GO:0005509">
    <property type="term" value="F:calcium ion binding"/>
    <property type="evidence" value="ECO:0007669"/>
    <property type="project" value="InterPro"/>
</dbReference>
<reference evidence="5" key="1">
    <citation type="journal article" date="2023" name="IMA Fungus">
        <title>Comparative genomic study of the Penicillium genus elucidates a diverse pangenome and 15 lateral gene transfer events.</title>
        <authorList>
            <person name="Petersen C."/>
            <person name="Sorensen T."/>
            <person name="Nielsen M.R."/>
            <person name="Sondergaard T.E."/>
            <person name="Sorensen J.L."/>
            <person name="Fitzpatrick D.A."/>
            <person name="Frisvad J.C."/>
            <person name="Nielsen K.L."/>
        </authorList>
    </citation>
    <scope>NUCLEOTIDE SEQUENCE</scope>
    <source>
        <strain evidence="5">IBT 12815</strain>
    </source>
</reference>
<protein>
    <recommendedName>
        <fullName evidence="4">Dystroglycan-type cadherin-like domain-containing protein</fullName>
    </recommendedName>
</protein>
<keyword evidence="3" id="KW-0732">Signal</keyword>
<feature type="region of interest" description="Disordered" evidence="1">
    <location>
        <begin position="528"/>
        <end position="657"/>
    </location>
</feature>
<feature type="chain" id="PRO_5042227247" description="Dystroglycan-type cadherin-like domain-containing protein" evidence="3">
    <location>
        <begin position="18"/>
        <end position="965"/>
    </location>
</feature>
<organism evidence="5 6">
    <name type="scientific">Penicillium hordei</name>
    <dbReference type="NCBI Taxonomy" id="40994"/>
    <lineage>
        <taxon>Eukaryota</taxon>
        <taxon>Fungi</taxon>
        <taxon>Dikarya</taxon>
        <taxon>Ascomycota</taxon>
        <taxon>Pezizomycotina</taxon>
        <taxon>Eurotiomycetes</taxon>
        <taxon>Eurotiomycetidae</taxon>
        <taxon>Eurotiales</taxon>
        <taxon>Aspergillaceae</taxon>
        <taxon>Penicillium</taxon>
    </lineage>
</organism>
<evidence type="ECO:0000256" key="2">
    <source>
        <dbReference type="SAM" id="Phobius"/>
    </source>
</evidence>
<feature type="region of interest" description="Disordered" evidence="1">
    <location>
        <begin position="465"/>
        <end position="515"/>
    </location>
</feature>
<dbReference type="SUPFAM" id="SSF49313">
    <property type="entry name" value="Cadherin-like"/>
    <property type="match status" value="4"/>
</dbReference>
<keyword evidence="2" id="KW-0472">Membrane</keyword>
<feature type="region of interest" description="Disordered" evidence="1">
    <location>
        <begin position="777"/>
        <end position="799"/>
    </location>
</feature>
<accession>A0AAD6DN36</accession>
<dbReference type="GeneID" id="81593419"/>
<name>A0AAD6DN36_9EURO</name>
<dbReference type="RefSeq" id="XP_056748464.1">
    <property type="nucleotide sequence ID" value="XM_056903177.1"/>
</dbReference>
<feature type="region of interest" description="Disordered" evidence="1">
    <location>
        <begin position="884"/>
        <end position="928"/>
    </location>
</feature>
<feature type="signal peptide" evidence="3">
    <location>
        <begin position="1"/>
        <end position="17"/>
    </location>
</feature>
<feature type="compositionally biased region" description="Basic and acidic residues" evidence="1">
    <location>
        <begin position="786"/>
        <end position="797"/>
    </location>
</feature>
<sequence length="965" mass="105786">MAFFLTIVLAYLSVANAASLAANYPINSQLPPVARISQPFRFAFAQSTFSNSDSHTKYSLLDAPSWLKVDSSSLTLSGTPHSGDSGAIKFKLVASNGSAKDSMDVTLIVTADQGPTVKKPLIPQLQKLGPVSYPATLFIHPGRPFSIEFDQDTFDNTHPATIYYGTSPNNAPLPSWINFDPAALKFAGNSPAFPGAEPQTFTFQMIASDVAGYSAANVTFELSIGPHILTFNETVQSFNLTRGEEFNSPKFTSLLSIDGSPTSVKELAKVDAKLPDWLKLDKDNISLSGTPPDNAVNQNITIAVTDSFQDQAHMMVRLEFLKLFLDTVDGCEAAIGQDFKFVFNQSILTDDSVQLEADLDNELTWLTYFSDNKTLYGHVPDDMDPKKFTIPLTAYQGSTEDTMDFVLDVLKASDTHSNPTDPFTTSSDTPKQKKAGIIAISVVVPFVVILSLLILFCCWRSRKNSPTVEEGQSDSKIAPPRPVRPDVPNCQPSMTKRPSHDDNSEDWMSPISPSSIPKLELGPAWNVSQFDKPQHPVNFATPEPVIPPRSPARNSPARNSPARNSPTRNSPTRDSPTRGGFVPLRDPIIQDETPVQAGSPSKKQNNRLSYTNTTSPMRRRTINRSRREPLKTIQPRAMKRESIQSSKSRRYSKRSSGISSIASGLPVRFSGAGHGAGGFGPPGHGVVHTSWQNARASMLGDETSLTQMAPSFSRPPAAGRMRHSMASSIPENYKRMTLRTVDPDDSIFSEADSLEAFVHSRAKHRNSSNPLFSAQISRRTSSGMRALDRNRSMRSRADTVSVSTFSDEFRQSIQERPLSTAMSASEYGDDSNTNRFSQYQNQAGLFPLAEGSTNGQSQLSLAQDYRGAISPLPRFWSENSMGSARRLEGQGNSNPQRHKVNDENAMPHSSSMVSDLEEHLSRKVSPSKNANHQWWLSSPLESSRPLKNTDNRGLPIASSGELAFV</sequence>
<dbReference type="InterPro" id="IPR013783">
    <property type="entry name" value="Ig-like_fold"/>
</dbReference>
<dbReference type="Gene3D" id="2.60.40.10">
    <property type="entry name" value="Immunoglobulins"/>
    <property type="match status" value="4"/>
</dbReference>
<proteinExistence type="predicted"/>
<evidence type="ECO:0000259" key="4">
    <source>
        <dbReference type="SMART" id="SM00736"/>
    </source>
</evidence>
<dbReference type="SMART" id="SM00736">
    <property type="entry name" value="CADG"/>
    <property type="match status" value="2"/>
</dbReference>
<dbReference type="InterPro" id="IPR015919">
    <property type="entry name" value="Cadherin-like_sf"/>
</dbReference>
<dbReference type="AlphaFoldDB" id="A0AAD6DN36"/>
<feature type="transmembrane region" description="Helical" evidence="2">
    <location>
        <begin position="435"/>
        <end position="459"/>
    </location>
</feature>
<feature type="region of interest" description="Disordered" evidence="1">
    <location>
        <begin position="940"/>
        <end position="965"/>
    </location>
</feature>